<dbReference type="Proteomes" id="UP000177088">
    <property type="component" value="Unassembled WGS sequence"/>
</dbReference>
<proteinExistence type="predicted"/>
<protein>
    <recommendedName>
        <fullName evidence="3">Spore coat protein U domain-containing protein</fullName>
    </recommendedName>
</protein>
<evidence type="ECO:0000313" key="1">
    <source>
        <dbReference type="EMBL" id="OGL75061.1"/>
    </source>
</evidence>
<reference evidence="1 2" key="1">
    <citation type="journal article" date="2016" name="Nat. Commun.">
        <title>Thousands of microbial genomes shed light on interconnected biogeochemical processes in an aquifer system.</title>
        <authorList>
            <person name="Anantharaman K."/>
            <person name="Brown C.T."/>
            <person name="Hug L.A."/>
            <person name="Sharon I."/>
            <person name="Castelle C.J."/>
            <person name="Probst A.J."/>
            <person name="Thomas B.C."/>
            <person name="Singh A."/>
            <person name="Wilkins M.J."/>
            <person name="Karaoz U."/>
            <person name="Brodie E.L."/>
            <person name="Williams K.H."/>
            <person name="Hubbard S.S."/>
            <person name="Banfield J.F."/>
        </authorList>
    </citation>
    <scope>NUCLEOTIDE SEQUENCE [LARGE SCALE GENOMIC DNA]</scope>
</reference>
<evidence type="ECO:0000313" key="2">
    <source>
        <dbReference type="Proteomes" id="UP000177088"/>
    </source>
</evidence>
<dbReference type="EMBL" id="MGEA01000003">
    <property type="protein sequence ID" value="OGL75061.1"/>
    <property type="molecule type" value="Genomic_DNA"/>
</dbReference>
<name>A0A1F7U9W2_9BACT</name>
<evidence type="ECO:0008006" key="3">
    <source>
        <dbReference type="Google" id="ProtNLM"/>
    </source>
</evidence>
<dbReference type="AlphaFoldDB" id="A0A1F7U9W2"/>
<organism evidence="1 2">
    <name type="scientific">Candidatus Uhrbacteria bacterium RIFCSPHIGHO2_02_FULL_60_10</name>
    <dbReference type="NCBI Taxonomy" id="1802392"/>
    <lineage>
        <taxon>Bacteria</taxon>
        <taxon>Candidatus Uhriibacteriota</taxon>
    </lineage>
</organism>
<sequence length="250" mass="24757">MALGILVSASGVTLAQVMSSTNYRIPADTVSVGGNRSTSGGYIADDTIGDWATGEDLSSLNYAACSGYQCFQGTPYVSFSVTSGTAYPGLAGQTAALGLLSTGAVKTSDSASVDSIFITLTSSAEGGSVVSVRDVAGALARVSSPTSRIDSATATLAPSSAGYGICIESVTQDVSSPTSFSKTSPYDGACNKTMGHAVGAVSAAPASILQSSGALVSGQAEILIKASISATSPAGNDYSDTLTFVASSTF</sequence>
<comment type="caution">
    <text evidence="1">The sequence shown here is derived from an EMBL/GenBank/DDBJ whole genome shotgun (WGS) entry which is preliminary data.</text>
</comment>
<gene>
    <name evidence="1" type="ORF">A3C96_01500</name>
</gene>
<accession>A0A1F7U9W2</accession>